<dbReference type="SUPFAM" id="SSF52402">
    <property type="entry name" value="Adenine nucleotide alpha hydrolases-like"/>
    <property type="match status" value="1"/>
</dbReference>
<proteinExistence type="inferred from homology"/>
<dbReference type="InterPro" id="IPR033738">
    <property type="entry name" value="AsnB_N"/>
</dbReference>
<evidence type="ECO:0000256" key="3">
    <source>
        <dbReference type="ARBA" id="ARBA00012737"/>
    </source>
</evidence>
<dbReference type="InterPro" id="IPR006426">
    <property type="entry name" value="Asn_synth_AEB"/>
</dbReference>
<keyword evidence="11" id="KW-1185">Reference proteome</keyword>
<dbReference type="Gene3D" id="3.60.20.10">
    <property type="entry name" value="Glutamine Phosphoribosylpyrophosphate, subunit 1, domain 1"/>
    <property type="match status" value="1"/>
</dbReference>
<evidence type="ECO:0000256" key="2">
    <source>
        <dbReference type="ARBA" id="ARBA00005752"/>
    </source>
</evidence>
<dbReference type="InterPro" id="IPR051786">
    <property type="entry name" value="ASN_synthetase/amidase"/>
</dbReference>
<dbReference type="PIRSF" id="PIRSF001589">
    <property type="entry name" value="Asn_synthetase_glu-h"/>
    <property type="match status" value="1"/>
</dbReference>
<feature type="domain" description="Glutamine amidotransferase type-2" evidence="9">
    <location>
        <begin position="2"/>
        <end position="214"/>
    </location>
</feature>
<dbReference type="SUPFAM" id="SSF56235">
    <property type="entry name" value="N-terminal nucleophile aminohydrolases (Ntn hydrolases)"/>
    <property type="match status" value="1"/>
</dbReference>
<dbReference type="GO" id="GO:0004066">
    <property type="term" value="F:asparagine synthase (glutamine-hydrolyzing) activity"/>
    <property type="evidence" value="ECO:0007669"/>
    <property type="project" value="UniProtKB-EC"/>
</dbReference>
<name>A0ABS0XJA2_9ACTN</name>
<sequence length="613" mass="69375">MCGIVGWTAFRRTLENQRAVVQTMNDTMALRGPDAEGIWLSRHAALGHRRLAVIDIEGGTQPMTAQTAHGTVAITYSGETYNFTELRSELRCRGHVFHTHSDTEVVLRSYLEWGASFVHRLNGMYALAIWDDRSETLLLTRDRLGIKPLYYYPTEDGVIFGSEPKALLAHPMVKPVIDTDGLRNLFGFVRPPGQAIWAGMHEVRPGTTLQCDSVGIREHTYWKLELNSHHDDAHATTRKVRELLEDIVPHQLVADVPRCALLSGGLDSSGLTALAGRHLKASGQELSTYTVDFVQSQDFTPNSLHATRDAPYARQVAKHVGTAHQDIRLRHDQLSDPEVRRAVVIARDAPFGLGDPDHSLYLLFKALREHSTVALSGEAADEVFGGYPWLHDTRVQQTAMFPWITTFIDDPSHHTTTFIDPSLFHDTLRLREYWSQQYTDMVADVAHIAGETAHERRMREFNYAHLTRWLRILLDRKDRISMAVGLEVRVPFCDHRLVEYIYNTPWSLKTYDGQEKSLLRGAFHDLLPPSVLRRTKALFPMTQEEHYVTTLQSQVTGLLTEGHQAVGFFDRGALAEAANLEPQAVPKDARHAFERVLDLAVWFSEYSPEIRLG</sequence>
<comment type="pathway">
    <text evidence="1">Amino-acid biosynthesis; L-asparagine biosynthesis; L-asparagine from L-aspartate (L-Gln route): step 1/1.</text>
</comment>
<dbReference type="EC" id="6.3.5.4" evidence="3"/>
<dbReference type="NCBIfam" id="TIGR01536">
    <property type="entry name" value="asn_synth_AEB"/>
    <property type="match status" value="1"/>
</dbReference>
<protein>
    <recommendedName>
        <fullName evidence="3">asparagine synthase (glutamine-hydrolyzing)</fullName>
        <ecNumber evidence="3">6.3.5.4</ecNumber>
    </recommendedName>
</protein>
<dbReference type="Proteomes" id="UP000634780">
    <property type="component" value="Unassembled WGS sequence"/>
</dbReference>
<comment type="catalytic activity">
    <reaction evidence="8">
        <text>L-aspartate + L-glutamine + ATP + H2O = L-asparagine + L-glutamate + AMP + diphosphate + H(+)</text>
        <dbReference type="Rhea" id="RHEA:12228"/>
        <dbReference type="ChEBI" id="CHEBI:15377"/>
        <dbReference type="ChEBI" id="CHEBI:15378"/>
        <dbReference type="ChEBI" id="CHEBI:29985"/>
        <dbReference type="ChEBI" id="CHEBI:29991"/>
        <dbReference type="ChEBI" id="CHEBI:30616"/>
        <dbReference type="ChEBI" id="CHEBI:33019"/>
        <dbReference type="ChEBI" id="CHEBI:58048"/>
        <dbReference type="ChEBI" id="CHEBI:58359"/>
        <dbReference type="ChEBI" id="CHEBI:456215"/>
        <dbReference type="EC" id="6.3.5.4"/>
    </reaction>
</comment>
<keyword evidence="5" id="KW-0067">ATP-binding</keyword>
<evidence type="ECO:0000256" key="8">
    <source>
        <dbReference type="ARBA" id="ARBA00048741"/>
    </source>
</evidence>
<keyword evidence="4" id="KW-0547">Nucleotide-binding</keyword>
<evidence type="ECO:0000256" key="5">
    <source>
        <dbReference type="ARBA" id="ARBA00022840"/>
    </source>
</evidence>
<dbReference type="PANTHER" id="PTHR43284:SF1">
    <property type="entry name" value="ASPARAGINE SYNTHETASE"/>
    <property type="match status" value="1"/>
</dbReference>
<dbReference type="InterPro" id="IPR029055">
    <property type="entry name" value="Ntn_hydrolases_N"/>
</dbReference>
<dbReference type="PROSITE" id="PS51278">
    <property type="entry name" value="GATASE_TYPE_2"/>
    <property type="match status" value="1"/>
</dbReference>
<dbReference type="CDD" id="cd01991">
    <property type="entry name" value="Asn_synthase_B_C"/>
    <property type="match status" value="1"/>
</dbReference>
<dbReference type="PANTHER" id="PTHR43284">
    <property type="entry name" value="ASPARAGINE SYNTHETASE (GLUTAMINE-HYDROLYZING)"/>
    <property type="match status" value="1"/>
</dbReference>
<accession>A0ABS0XJA2</accession>
<keyword evidence="6" id="KW-0028">Amino-acid biosynthesis</keyword>
<dbReference type="EMBL" id="JAEKOZ010000069">
    <property type="protein sequence ID" value="MBJ3813309.1"/>
    <property type="molecule type" value="Genomic_DNA"/>
</dbReference>
<comment type="similarity">
    <text evidence="2">Belongs to the asparagine synthetase family.</text>
</comment>
<dbReference type="InterPro" id="IPR001962">
    <property type="entry name" value="Asn_synthase"/>
</dbReference>
<keyword evidence="7" id="KW-0315">Glutamine amidotransferase</keyword>
<evidence type="ECO:0000256" key="6">
    <source>
        <dbReference type="ARBA" id="ARBA00022888"/>
    </source>
</evidence>
<dbReference type="Pfam" id="PF00733">
    <property type="entry name" value="Asn_synthase"/>
    <property type="match status" value="1"/>
</dbReference>
<reference evidence="10 11" key="1">
    <citation type="submission" date="2020-12" db="EMBL/GenBank/DDBJ databases">
        <title>Streptomyces typhae sp. nov., a novel endophytic actinomycete isolated from the root of cattail pollen (Typha angustifolia L.).</title>
        <authorList>
            <person name="Peng C."/>
            <person name="Liu C."/>
        </authorList>
    </citation>
    <scope>NUCLEOTIDE SEQUENCE [LARGE SCALE GENOMIC DNA]</scope>
    <source>
        <strain evidence="10 11">JCM 4753</strain>
    </source>
</reference>
<evidence type="ECO:0000259" key="9">
    <source>
        <dbReference type="PROSITE" id="PS51278"/>
    </source>
</evidence>
<dbReference type="CDD" id="cd00712">
    <property type="entry name" value="AsnB"/>
    <property type="match status" value="1"/>
</dbReference>
<keyword evidence="10" id="KW-0436">Ligase</keyword>
<evidence type="ECO:0000313" key="10">
    <source>
        <dbReference type="EMBL" id="MBJ3813309.1"/>
    </source>
</evidence>
<dbReference type="InterPro" id="IPR017932">
    <property type="entry name" value="GATase_2_dom"/>
</dbReference>
<organism evidence="10 11">
    <name type="scientific">Streptomyces flavofungini</name>
    <dbReference type="NCBI Taxonomy" id="68200"/>
    <lineage>
        <taxon>Bacteria</taxon>
        <taxon>Bacillati</taxon>
        <taxon>Actinomycetota</taxon>
        <taxon>Actinomycetes</taxon>
        <taxon>Kitasatosporales</taxon>
        <taxon>Streptomycetaceae</taxon>
        <taxon>Streptomyces</taxon>
    </lineage>
</organism>
<evidence type="ECO:0000313" key="11">
    <source>
        <dbReference type="Proteomes" id="UP000634780"/>
    </source>
</evidence>
<evidence type="ECO:0000256" key="1">
    <source>
        <dbReference type="ARBA" id="ARBA00005187"/>
    </source>
</evidence>
<dbReference type="RefSeq" id="WP_190120702.1">
    <property type="nucleotide sequence ID" value="NZ_BMVR01000052.1"/>
</dbReference>
<evidence type="ECO:0000256" key="7">
    <source>
        <dbReference type="ARBA" id="ARBA00022962"/>
    </source>
</evidence>
<comment type="caution">
    <text evidence="10">The sequence shown here is derived from an EMBL/GenBank/DDBJ whole genome shotgun (WGS) entry which is preliminary data.</text>
</comment>
<dbReference type="Pfam" id="PF13537">
    <property type="entry name" value="GATase_7"/>
    <property type="match status" value="1"/>
</dbReference>
<evidence type="ECO:0000256" key="4">
    <source>
        <dbReference type="ARBA" id="ARBA00022741"/>
    </source>
</evidence>
<dbReference type="InterPro" id="IPR014729">
    <property type="entry name" value="Rossmann-like_a/b/a_fold"/>
</dbReference>
<keyword evidence="6" id="KW-0061">Asparagine biosynthesis</keyword>
<gene>
    <name evidence="10" type="primary">asnB</name>
    <name evidence="10" type="ORF">JGB26_40765</name>
</gene>
<dbReference type="Gene3D" id="3.40.50.620">
    <property type="entry name" value="HUPs"/>
    <property type="match status" value="1"/>
</dbReference>